<accession>A0ABZ3FVU7</accession>
<sequence length="291" mass="31582">MQMGLIGLGRMGGNMRERLRAAGHTIVGYDMNPEISDSTTVADMVDQLEGTPRVVWVMVPDQVVDSVIDDVAQYLGEGDIIIDGGNSRWSNDIPRAERLAPKGIDYLDVGVSGGVWGLQNGYALMVGGKPDSVAVVQPIFDALKPEGEFGFVHAGDHGAGHFAKMVHNGIEYAIMQAFAEGWELLEAADHVTDVRQVFNSWREGSVVKSWLLDLAVNALNEDEHLEKIRGYASDSGEGRWTVEAAIDLAVPVPAIATSLFTRFTSRQEDSPAMKMVAAMRNQFGGHAVKEN</sequence>
<dbReference type="Proteomes" id="UP001442841">
    <property type="component" value="Chromosome"/>
</dbReference>
<dbReference type="EC" id="1.1.1.343" evidence="5"/>
<dbReference type="NCBIfam" id="TIGR00872">
    <property type="entry name" value="gnd_rel"/>
    <property type="match status" value="1"/>
</dbReference>
<name>A0ABZ3FVU7_9ACTN</name>
<reference evidence="5 6" key="1">
    <citation type="submission" date="2024-04" db="EMBL/GenBank/DDBJ databases">
        <title>Isolation of an actinomycete strain from pig manure.</title>
        <authorList>
            <person name="Gong T."/>
            <person name="Yu Z."/>
            <person name="An M."/>
            <person name="Wei C."/>
            <person name="Yang W."/>
            <person name="Liu L."/>
        </authorList>
    </citation>
    <scope>NUCLEOTIDE SEQUENCE [LARGE SCALE GENOMIC DNA]</scope>
    <source>
        <strain evidence="5 6">ZF39</strain>
    </source>
</reference>
<dbReference type="InterPro" id="IPR006183">
    <property type="entry name" value="Pgluconate_DH"/>
</dbReference>
<evidence type="ECO:0000256" key="1">
    <source>
        <dbReference type="ARBA" id="ARBA00008419"/>
    </source>
</evidence>
<dbReference type="RefSeq" id="WP_425310646.1">
    <property type="nucleotide sequence ID" value="NZ_CP154795.1"/>
</dbReference>
<dbReference type="InterPro" id="IPR013328">
    <property type="entry name" value="6PGD_dom2"/>
</dbReference>
<dbReference type="EMBL" id="CP154795">
    <property type="protein sequence ID" value="XAN09189.1"/>
    <property type="molecule type" value="Genomic_DNA"/>
</dbReference>
<dbReference type="InterPro" id="IPR036291">
    <property type="entry name" value="NAD(P)-bd_dom_sf"/>
</dbReference>
<dbReference type="InterPro" id="IPR004849">
    <property type="entry name" value="6DGDH_YqeC"/>
</dbReference>
<dbReference type="Pfam" id="PF03446">
    <property type="entry name" value="NAD_binding_2"/>
    <property type="match status" value="1"/>
</dbReference>
<keyword evidence="2 5" id="KW-0560">Oxidoreductase</keyword>
<gene>
    <name evidence="5" type="primary">gnd</name>
    <name evidence="5" type="ORF">AADG42_18315</name>
</gene>
<dbReference type="PANTHER" id="PTHR11811">
    <property type="entry name" value="6-PHOSPHOGLUCONATE DEHYDROGENASE"/>
    <property type="match status" value="1"/>
</dbReference>
<feature type="domain" description="6-phosphogluconate dehydrogenase C-terminal" evidence="4">
    <location>
        <begin position="160"/>
        <end position="287"/>
    </location>
</feature>
<dbReference type="NCBIfam" id="NF007161">
    <property type="entry name" value="PRK09599.1"/>
    <property type="match status" value="1"/>
</dbReference>
<dbReference type="Gene3D" id="3.40.50.720">
    <property type="entry name" value="NAD(P)-binding Rossmann-like Domain"/>
    <property type="match status" value="1"/>
</dbReference>
<dbReference type="Gene3D" id="1.10.1040.10">
    <property type="entry name" value="N-(1-d-carboxylethyl)-l-norvaline Dehydrogenase, domain 2"/>
    <property type="match status" value="1"/>
</dbReference>
<evidence type="ECO:0000313" key="6">
    <source>
        <dbReference type="Proteomes" id="UP001442841"/>
    </source>
</evidence>
<keyword evidence="3" id="KW-0311">Gluconate utilization</keyword>
<dbReference type="InterPro" id="IPR006114">
    <property type="entry name" value="6PGDH_C"/>
</dbReference>
<dbReference type="SUPFAM" id="SSF48179">
    <property type="entry name" value="6-phosphogluconate dehydrogenase C-terminal domain-like"/>
    <property type="match status" value="1"/>
</dbReference>
<comment type="similarity">
    <text evidence="1">Belongs to the 6-phosphogluconate dehydrogenase family.</text>
</comment>
<protein>
    <submittedName>
        <fullName evidence="5">Phosphogluconate dehydrogenase (NAD(+)-dependent, decarboxylating)</fullName>
        <ecNumber evidence="5">1.1.1.343</ecNumber>
    </submittedName>
</protein>
<evidence type="ECO:0000259" key="4">
    <source>
        <dbReference type="SMART" id="SM01350"/>
    </source>
</evidence>
<dbReference type="InterPro" id="IPR008927">
    <property type="entry name" value="6-PGluconate_DH-like_C_sf"/>
</dbReference>
<dbReference type="InterPro" id="IPR006115">
    <property type="entry name" value="6PGDH_NADP-bd"/>
</dbReference>
<dbReference type="SMART" id="SM01350">
    <property type="entry name" value="6PGD"/>
    <property type="match status" value="1"/>
</dbReference>
<dbReference type="Pfam" id="PF00393">
    <property type="entry name" value="6PGD"/>
    <property type="match status" value="1"/>
</dbReference>
<evidence type="ECO:0000313" key="5">
    <source>
        <dbReference type="EMBL" id="XAN09189.1"/>
    </source>
</evidence>
<keyword evidence="6" id="KW-1185">Reference proteome</keyword>
<dbReference type="GO" id="GO:0016491">
    <property type="term" value="F:oxidoreductase activity"/>
    <property type="evidence" value="ECO:0007669"/>
    <property type="project" value="UniProtKB-KW"/>
</dbReference>
<dbReference type="SUPFAM" id="SSF51735">
    <property type="entry name" value="NAD(P)-binding Rossmann-fold domains"/>
    <property type="match status" value="1"/>
</dbReference>
<dbReference type="PRINTS" id="PR00076">
    <property type="entry name" value="6PGDHDRGNASE"/>
</dbReference>
<evidence type="ECO:0000256" key="3">
    <source>
        <dbReference type="ARBA" id="ARBA00023064"/>
    </source>
</evidence>
<dbReference type="PROSITE" id="PS00461">
    <property type="entry name" value="6PGD"/>
    <property type="match status" value="1"/>
</dbReference>
<organism evidence="5 6">
    <name type="scientific">Ammonicoccus fulvus</name>
    <dbReference type="NCBI Taxonomy" id="3138240"/>
    <lineage>
        <taxon>Bacteria</taxon>
        <taxon>Bacillati</taxon>
        <taxon>Actinomycetota</taxon>
        <taxon>Actinomycetes</taxon>
        <taxon>Propionibacteriales</taxon>
        <taxon>Propionibacteriaceae</taxon>
        <taxon>Ammonicoccus</taxon>
    </lineage>
</organism>
<proteinExistence type="inferred from homology"/>
<evidence type="ECO:0000256" key="2">
    <source>
        <dbReference type="ARBA" id="ARBA00023002"/>
    </source>
</evidence>
<dbReference type="InterPro" id="IPR006184">
    <property type="entry name" value="6PGdom_BS"/>
</dbReference>